<dbReference type="EMBL" id="VOAH01000006">
    <property type="protein sequence ID" value="TVP40768.1"/>
    <property type="molecule type" value="Genomic_DNA"/>
</dbReference>
<reference evidence="4 5" key="1">
    <citation type="journal article" date="2019" name="Front. Microbiol.">
        <title>Ammonia Oxidation by the Arctic Terrestrial Thaumarchaeote Candidatus Nitrosocosmicus arcticus Is Stimulated by Increasing Temperatures.</title>
        <authorList>
            <person name="Alves R.J.E."/>
            <person name="Kerou M."/>
            <person name="Zappe A."/>
            <person name="Bittner R."/>
            <person name="Abby S.S."/>
            <person name="Schmidt H.A."/>
            <person name="Pfeifer K."/>
            <person name="Schleper C."/>
        </authorList>
    </citation>
    <scope>NUCLEOTIDE SEQUENCE [LARGE SCALE GENOMIC DNA]</scope>
    <source>
        <strain evidence="4 5">Kfb</strain>
    </source>
</reference>
<dbReference type="SUPFAM" id="SSF48452">
    <property type="entry name" value="TPR-like"/>
    <property type="match status" value="1"/>
</dbReference>
<evidence type="ECO:0000256" key="2">
    <source>
        <dbReference type="ARBA" id="ARBA00022803"/>
    </source>
</evidence>
<dbReference type="PROSITE" id="PS50005">
    <property type="entry name" value="TPR"/>
    <property type="match status" value="2"/>
</dbReference>
<feature type="repeat" description="TPR" evidence="3">
    <location>
        <begin position="314"/>
        <end position="347"/>
    </location>
</feature>
<evidence type="ECO:0000256" key="3">
    <source>
        <dbReference type="PROSITE-ProRule" id="PRU00339"/>
    </source>
</evidence>
<dbReference type="InterPro" id="IPR011990">
    <property type="entry name" value="TPR-like_helical_dom_sf"/>
</dbReference>
<dbReference type="Proteomes" id="UP000315289">
    <property type="component" value="Unassembled WGS sequence"/>
</dbReference>
<dbReference type="RefSeq" id="WP_144730321.1">
    <property type="nucleotide sequence ID" value="NZ_ML675582.1"/>
</dbReference>
<dbReference type="Pfam" id="PF13181">
    <property type="entry name" value="TPR_8"/>
    <property type="match status" value="1"/>
</dbReference>
<accession>A0A557SVY9</accession>
<gene>
    <name evidence="4" type="ORF">NARC_60155</name>
</gene>
<evidence type="ECO:0000313" key="4">
    <source>
        <dbReference type="EMBL" id="TVP40768.1"/>
    </source>
</evidence>
<evidence type="ECO:0000256" key="1">
    <source>
        <dbReference type="ARBA" id="ARBA00022737"/>
    </source>
</evidence>
<keyword evidence="5" id="KW-1185">Reference proteome</keyword>
<dbReference type="InterPro" id="IPR051685">
    <property type="entry name" value="Ycf3/AcsC/BcsC/TPR_MFPF"/>
</dbReference>
<dbReference type="Pfam" id="PF13424">
    <property type="entry name" value="TPR_12"/>
    <property type="match status" value="1"/>
</dbReference>
<organism evidence="4 5">
    <name type="scientific">Candidatus Nitrosocosmicus arcticus</name>
    <dbReference type="NCBI Taxonomy" id="2035267"/>
    <lineage>
        <taxon>Archaea</taxon>
        <taxon>Nitrososphaerota</taxon>
        <taxon>Nitrososphaeria</taxon>
        <taxon>Nitrososphaerales</taxon>
        <taxon>Nitrososphaeraceae</taxon>
        <taxon>Candidatus Nitrosocosmicus</taxon>
    </lineage>
</organism>
<dbReference type="Gene3D" id="1.25.40.10">
    <property type="entry name" value="Tetratricopeptide repeat domain"/>
    <property type="match status" value="1"/>
</dbReference>
<keyword evidence="2 3" id="KW-0802">TPR repeat</keyword>
<dbReference type="AlphaFoldDB" id="A0A557SVY9"/>
<name>A0A557SVY9_9ARCH</name>
<feature type="repeat" description="TPR" evidence="3">
    <location>
        <begin position="280"/>
        <end position="313"/>
    </location>
</feature>
<evidence type="ECO:0008006" key="6">
    <source>
        <dbReference type="Google" id="ProtNLM"/>
    </source>
</evidence>
<evidence type="ECO:0000313" key="5">
    <source>
        <dbReference type="Proteomes" id="UP000315289"/>
    </source>
</evidence>
<dbReference type="InterPro" id="IPR019734">
    <property type="entry name" value="TPR_rpt"/>
</dbReference>
<sequence length="381" mass="41763">MRSEIFISIGFLIVFLLVSPFLAIPNTLAQSDALTDSHAATYFSNPSSYTDKNVNFTGKILSLFPPSSGTQGLQMYQAGETNRNTIVIYTTPIQLSKDDCVRVTGISQPVTEYLNMFGATLSAAAINANSISKIHCSESIEPARNIVNVDETQEKNSVIITLHNVEFSDKNTRAYLTVQNTDPINDITFYDHDSRAIQGKSQFMTTNSYDVDYPNIESTIPSGIEENGVVLFEPIDPTTDKTQFRFEASKGIDDIKFTFDVILSTIKFYDAVLPTDLDNITALVNAGNALSETGNPLEAIKYYDKALSIDANNITALVNAGNALSETGNPLEAIKYYDKALSIDANNTKALVGKANNLGDSHEAMKYYNKATSIDPRVFLD</sequence>
<dbReference type="SMART" id="SM00028">
    <property type="entry name" value="TPR"/>
    <property type="match status" value="3"/>
</dbReference>
<dbReference type="PANTHER" id="PTHR44943">
    <property type="entry name" value="CELLULOSE SYNTHASE OPERON PROTEIN C"/>
    <property type="match status" value="1"/>
</dbReference>
<keyword evidence="1" id="KW-0677">Repeat</keyword>
<dbReference type="PANTHER" id="PTHR44943:SF8">
    <property type="entry name" value="TPR REPEAT-CONTAINING PROTEIN MJ0263"/>
    <property type="match status" value="1"/>
</dbReference>
<comment type="caution">
    <text evidence="4">The sequence shown here is derived from an EMBL/GenBank/DDBJ whole genome shotgun (WGS) entry which is preliminary data.</text>
</comment>
<protein>
    <recommendedName>
        <fullName evidence="6">Tetratricopeptide repeat protein</fullName>
    </recommendedName>
</protein>
<proteinExistence type="predicted"/>